<gene>
    <name evidence="3" type="ORF">Z959_06045</name>
</gene>
<dbReference type="AlphaFoldDB" id="A0AA40M3Q3"/>
<proteinExistence type="predicted"/>
<dbReference type="InterPro" id="IPR051534">
    <property type="entry name" value="CBASS_pafABC_assoc_protein"/>
</dbReference>
<dbReference type="InterPro" id="IPR026881">
    <property type="entry name" value="WYL_dom"/>
</dbReference>
<evidence type="ECO:0000313" key="3">
    <source>
        <dbReference type="EMBL" id="KEI17802.1"/>
    </source>
</evidence>
<dbReference type="RefSeq" id="WP_039217381.1">
    <property type="nucleotide sequence ID" value="NZ_JENW01000021.1"/>
</dbReference>
<protein>
    <recommendedName>
        <fullName evidence="5">WYL domain-containing protein</fullName>
    </recommendedName>
</protein>
<sequence length="323" mass="38278">MVRKNTPIIKEKRNAIIYIIYELLKGKKLSTKDISQLIQRDIRTCQRYIKQLEESDLPLCKEGIKYYLNTDDGYLPIYLSKEKINILYIALLSFSAFGEDVALVNDLLNQMEELVPPSSEKLLNSIKNNLVIKRRYEIIQSSKVSNYSIFMLLLEGFSNRRSIKIKYKSKDDIRIIDIYGFCLAKETYYINAYCHKREMILMFRVDRILECSLENKEYTIPKEFNLKEFYKYTWEVENSRQAFEFEVELYNTAIKNVMGRKWCENQSLEKNKQGIAIFSGKTSSEIEFKKWILSLGSDAKVIKPKWLQEDIKIELQKLLNNYK</sequence>
<dbReference type="Proteomes" id="UP000027770">
    <property type="component" value="Unassembled WGS sequence"/>
</dbReference>
<feature type="domain" description="WYL" evidence="1">
    <location>
        <begin position="149"/>
        <end position="210"/>
    </location>
</feature>
<organism evidence="3 4">
    <name type="scientific">Clostridium novyi B str. ATCC 27606</name>
    <dbReference type="NCBI Taxonomy" id="1443123"/>
    <lineage>
        <taxon>Bacteria</taxon>
        <taxon>Bacillati</taxon>
        <taxon>Bacillota</taxon>
        <taxon>Clostridia</taxon>
        <taxon>Eubacteriales</taxon>
        <taxon>Clostridiaceae</taxon>
        <taxon>Clostridium</taxon>
    </lineage>
</organism>
<dbReference type="PROSITE" id="PS52050">
    <property type="entry name" value="WYL"/>
    <property type="match status" value="1"/>
</dbReference>
<dbReference type="PANTHER" id="PTHR34580:SF1">
    <property type="entry name" value="PROTEIN PAFC"/>
    <property type="match status" value="1"/>
</dbReference>
<dbReference type="Pfam" id="PF25583">
    <property type="entry name" value="WCX"/>
    <property type="match status" value="1"/>
</dbReference>
<keyword evidence="4" id="KW-1185">Reference proteome</keyword>
<name>A0AA40M3Q3_CLONO</name>
<dbReference type="InterPro" id="IPR057727">
    <property type="entry name" value="WCX_dom"/>
</dbReference>
<evidence type="ECO:0008006" key="5">
    <source>
        <dbReference type="Google" id="ProtNLM"/>
    </source>
</evidence>
<evidence type="ECO:0000259" key="2">
    <source>
        <dbReference type="Pfam" id="PF25583"/>
    </source>
</evidence>
<comment type="caution">
    <text evidence="3">The sequence shown here is derived from an EMBL/GenBank/DDBJ whole genome shotgun (WGS) entry which is preliminary data.</text>
</comment>
<evidence type="ECO:0000313" key="4">
    <source>
        <dbReference type="Proteomes" id="UP000027770"/>
    </source>
</evidence>
<dbReference type="EMBL" id="JENW01000021">
    <property type="protein sequence ID" value="KEI17802.1"/>
    <property type="molecule type" value="Genomic_DNA"/>
</dbReference>
<dbReference type="PANTHER" id="PTHR34580">
    <property type="match status" value="1"/>
</dbReference>
<dbReference type="Pfam" id="PF13280">
    <property type="entry name" value="WYL"/>
    <property type="match status" value="1"/>
</dbReference>
<evidence type="ECO:0000259" key="1">
    <source>
        <dbReference type="Pfam" id="PF13280"/>
    </source>
</evidence>
<accession>A0AA40M3Q3</accession>
<feature type="domain" description="WCX" evidence="2">
    <location>
        <begin position="261"/>
        <end position="319"/>
    </location>
</feature>
<reference evidence="3 4" key="1">
    <citation type="submission" date="2014-02" db="EMBL/GenBank/DDBJ databases">
        <title>Plasmidome dynamics in the species complex Clostridium novyi sensu lato converts strains of independent lineages into distinctly different pathogens.</title>
        <authorList>
            <person name="Skarin H."/>
            <person name="Segerman B."/>
        </authorList>
    </citation>
    <scope>NUCLEOTIDE SEQUENCE [LARGE SCALE GENOMIC DNA]</scope>
    <source>
        <strain evidence="3 4">ATCC 27606</strain>
    </source>
</reference>